<dbReference type="InterPro" id="IPR017853">
    <property type="entry name" value="GH"/>
</dbReference>
<dbReference type="AlphaFoldDB" id="A0AAE3AYR1"/>
<evidence type="ECO:0000313" key="2">
    <source>
        <dbReference type="EMBL" id="MCC2168263.1"/>
    </source>
</evidence>
<dbReference type="GO" id="GO:0004557">
    <property type="term" value="F:alpha-galactosidase activity"/>
    <property type="evidence" value="ECO:0007669"/>
    <property type="project" value="UniProtKB-EC"/>
</dbReference>
<dbReference type="PANTHER" id="PTHR31268:SF32">
    <property type="entry name" value="GALACTINOL--SUCROSE GALACTOSYLTRANSFERASE 2-RELATED"/>
    <property type="match status" value="1"/>
</dbReference>
<dbReference type="Proteomes" id="UP001199355">
    <property type="component" value="Unassembled WGS sequence"/>
</dbReference>
<protein>
    <submittedName>
        <fullName evidence="2">Alpha-galactosidase</fullName>
        <ecNumber evidence="2">3.2.1.22</ecNumber>
    </submittedName>
</protein>
<name>A0AAE3AYR1_9FIRM</name>
<dbReference type="SUPFAM" id="SSF51445">
    <property type="entry name" value="(Trans)glycosidases"/>
    <property type="match status" value="1"/>
</dbReference>
<proteinExistence type="predicted"/>
<keyword evidence="2" id="KW-0326">Glycosidase</keyword>
<dbReference type="InterPro" id="IPR013785">
    <property type="entry name" value="Aldolase_TIM"/>
</dbReference>
<dbReference type="InterPro" id="IPR008811">
    <property type="entry name" value="Glycosyl_hydrolases_36"/>
</dbReference>
<evidence type="ECO:0000256" key="1">
    <source>
        <dbReference type="ARBA" id="ARBA00023277"/>
    </source>
</evidence>
<keyword evidence="1" id="KW-0119">Carbohydrate metabolism</keyword>
<dbReference type="RefSeq" id="WP_308728594.1">
    <property type="nucleotide sequence ID" value="NZ_JAJEQF010000031.1"/>
</dbReference>
<evidence type="ECO:0000313" key="3">
    <source>
        <dbReference type="Proteomes" id="UP001199355"/>
    </source>
</evidence>
<keyword evidence="2" id="KW-0378">Hydrolase</keyword>
<gene>
    <name evidence="2" type="ORF">LKD45_11290</name>
</gene>
<organism evidence="2 3">
    <name type="scientific">Gallintestinimicrobium propionicum</name>
    <dbReference type="NCBI Taxonomy" id="2981770"/>
    <lineage>
        <taxon>Bacteria</taxon>
        <taxon>Bacillati</taxon>
        <taxon>Bacillota</taxon>
        <taxon>Clostridia</taxon>
        <taxon>Lachnospirales</taxon>
        <taxon>Lachnospiraceae</taxon>
        <taxon>Gallintestinimicrobium</taxon>
    </lineage>
</organism>
<accession>A0AAE3AYR1</accession>
<comment type="caution">
    <text evidence="2">The sequence shown here is derived from an EMBL/GenBank/DDBJ whole genome shotgun (WGS) entry which is preliminary data.</text>
</comment>
<dbReference type="PANTHER" id="PTHR31268">
    <property type="match status" value="1"/>
</dbReference>
<reference evidence="2 3" key="1">
    <citation type="submission" date="2021-10" db="EMBL/GenBank/DDBJ databases">
        <title>Anaerobic single-cell dispensing facilitates the cultivation of human gut bacteria.</title>
        <authorList>
            <person name="Afrizal A."/>
        </authorList>
    </citation>
    <scope>NUCLEOTIDE SEQUENCE [LARGE SCALE GENOMIC DNA]</scope>
    <source>
        <strain evidence="2 3">CLA-AA-H244</strain>
    </source>
</reference>
<keyword evidence="3" id="KW-1185">Reference proteome</keyword>
<dbReference type="Gene3D" id="3.20.20.70">
    <property type="entry name" value="Aldolase class I"/>
    <property type="match status" value="1"/>
</dbReference>
<dbReference type="Pfam" id="PF05691">
    <property type="entry name" value="Raffinose_syn"/>
    <property type="match status" value="2"/>
</dbReference>
<dbReference type="EC" id="3.2.1.22" evidence="2"/>
<dbReference type="EMBL" id="JAJEQF010000031">
    <property type="protein sequence ID" value="MCC2168263.1"/>
    <property type="molecule type" value="Genomic_DNA"/>
</dbReference>
<sequence length="684" mass="77669">MQRKNNIVLRLHRQRKPEQVLLPLVREDNGEALRVILEKQDNVTAEFIYRTEKKVRSGWLKLEIEQDGCRRSDNLEEELPVILEVETDIRPEAMTAMYLLNDWWTRPAFINDFSEIPELTQAIYGKLRNGYFFLLPMPGKQFKTQVKPGRENTLIFGMSACKGGISKLDEPVYAYAEADSLQEAVHACMAWAAEYHGIRLKEERNMPEMLKYLGWCSWDAFYTEISEEKVRAKGREFAEKNVPVRWMLMDDGWLSVHGDALYDFAPEKEKFPNGFAQMICDIKRDTQVDWFGVWHALGGYWGGIEPGSDLAAKEQEHLYQNAPGKLIPWPDAAKGYGFYRDWYEYLKREGISFSKVDGQSAVHNYFENDLPLMTATRGMHGALEGAAAYFDGAVINCMGMAAENMFSRPQTAVARNSDDFVPKREDGFAEHLLQNAYNTPYQGELYVCDWDMFWTSHEDGLRHSLLRAISGGPVYFSDRIGETAPEVAAPLCYADGRLPQLLRAARPTQDCMFRDPRKDGVLKLTNVGAYANGKIGGVIAVYNLTHQEQTYRIGASDIPELSGKNCWIYDCRNQTAAACSAEEGREYRLAAGDFTWFLFVEDTEGKTFVGLVDKYISFDAVLWMHEIGGRLMGEICGGKTVGFLSKEPVKRVLCNGEDVTAQVEKKDCLYLLELNGQNAVVEVE</sequence>